<dbReference type="EMBL" id="NMUH01002368">
    <property type="protein sequence ID" value="MQL99548.1"/>
    <property type="molecule type" value="Genomic_DNA"/>
</dbReference>
<feature type="non-terminal residue" evidence="2">
    <location>
        <position position="1"/>
    </location>
</feature>
<feature type="region of interest" description="Disordered" evidence="1">
    <location>
        <begin position="55"/>
        <end position="93"/>
    </location>
</feature>
<comment type="caution">
    <text evidence="2">The sequence shown here is derived from an EMBL/GenBank/DDBJ whole genome shotgun (WGS) entry which is preliminary data.</text>
</comment>
<accession>A0A843VS98</accession>
<name>A0A843VS98_COLES</name>
<protein>
    <submittedName>
        <fullName evidence="2">Uncharacterized protein</fullName>
    </submittedName>
</protein>
<dbReference type="Proteomes" id="UP000652761">
    <property type="component" value="Unassembled WGS sequence"/>
</dbReference>
<reference evidence="2" key="1">
    <citation type="submission" date="2017-07" db="EMBL/GenBank/DDBJ databases">
        <title>Taro Niue Genome Assembly and Annotation.</title>
        <authorList>
            <person name="Atibalentja N."/>
            <person name="Keating K."/>
            <person name="Fields C.J."/>
        </authorList>
    </citation>
    <scope>NUCLEOTIDE SEQUENCE</scope>
    <source>
        <strain evidence="2">Niue_2</strain>
        <tissue evidence="2">Leaf</tissue>
    </source>
</reference>
<evidence type="ECO:0000313" key="3">
    <source>
        <dbReference type="Proteomes" id="UP000652761"/>
    </source>
</evidence>
<evidence type="ECO:0000256" key="1">
    <source>
        <dbReference type="SAM" id="MobiDB-lite"/>
    </source>
</evidence>
<sequence length="93" mass="9883">MLPVRRCPVDSKNILRLQPPHALPLCDLPRSILHEANHREGAVFGDSIAIGGLPVAGSQDGRMPGVGPDRVPCGRIPLRRQGDPMNGAPGAEH</sequence>
<organism evidence="2 3">
    <name type="scientific">Colocasia esculenta</name>
    <name type="common">Wild taro</name>
    <name type="synonym">Arum esculentum</name>
    <dbReference type="NCBI Taxonomy" id="4460"/>
    <lineage>
        <taxon>Eukaryota</taxon>
        <taxon>Viridiplantae</taxon>
        <taxon>Streptophyta</taxon>
        <taxon>Embryophyta</taxon>
        <taxon>Tracheophyta</taxon>
        <taxon>Spermatophyta</taxon>
        <taxon>Magnoliopsida</taxon>
        <taxon>Liliopsida</taxon>
        <taxon>Araceae</taxon>
        <taxon>Aroideae</taxon>
        <taxon>Colocasieae</taxon>
        <taxon>Colocasia</taxon>
    </lineage>
</organism>
<proteinExistence type="predicted"/>
<dbReference type="AlphaFoldDB" id="A0A843VS98"/>
<evidence type="ECO:0000313" key="2">
    <source>
        <dbReference type="EMBL" id="MQL99548.1"/>
    </source>
</evidence>
<keyword evidence="3" id="KW-1185">Reference proteome</keyword>
<gene>
    <name evidence="2" type="ORF">Taro_032271</name>
</gene>